<dbReference type="Proteomes" id="UP000236434">
    <property type="component" value="Unassembled WGS sequence"/>
</dbReference>
<dbReference type="InterPro" id="IPR037518">
    <property type="entry name" value="MPN"/>
</dbReference>
<dbReference type="NCBIfam" id="TIGR00608">
    <property type="entry name" value="radc"/>
    <property type="match status" value="1"/>
</dbReference>
<dbReference type="Pfam" id="PF20582">
    <property type="entry name" value="UPF0758_N"/>
    <property type="match status" value="1"/>
</dbReference>
<dbReference type="GO" id="GO:0006508">
    <property type="term" value="P:proteolysis"/>
    <property type="evidence" value="ECO:0007669"/>
    <property type="project" value="UniProtKB-KW"/>
</dbReference>
<dbReference type="GO" id="GO:0046872">
    <property type="term" value="F:metal ion binding"/>
    <property type="evidence" value="ECO:0007669"/>
    <property type="project" value="UniProtKB-KW"/>
</dbReference>
<keyword evidence="4" id="KW-0862">Zinc</keyword>
<dbReference type="NCBIfam" id="NF000642">
    <property type="entry name" value="PRK00024.1"/>
    <property type="match status" value="1"/>
</dbReference>
<keyword evidence="2" id="KW-0479">Metal-binding</keyword>
<keyword evidence="5" id="KW-0482">Metalloprotease</keyword>
<dbReference type="InterPro" id="IPR001405">
    <property type="entry name" value="UPF0758"/>
</dbReference>
<dbReference type="InterPro" id="IPR046778">
    <property type="entry name" value="UPF0758_N"/>
</dbReference>
<comment type="similarity">
    <text evidence="6">Belongs to the UPF0758 family.</text>
</comment>
<evidence type="ECO:0000256" key="1">
    <source>
        <dbReference type="ARBA" id="ARBA00022670"/>
    </source>
</evidence>
<evidence type="ECO:0000256" key="2">
    <source>
        <dbReference type="ARBA" id="ARBA00022723"/>
    </source>
</evidence>
<comment type="caution">
    <text evidence="8">The sequence shown here is derived from an EMBL/GenBank/DDBJ whole genome shotgun (WGS) entry which is preliminary data.</text>
</comment>
<evidence type="ECO:0000313" key="9">
    <source>
        <dbReference type="Proteomes" id="UP000236434"/>
    </source>
</evidence>
<evidence type="ECO:0000313" key="8">
    <source>
        <dbReference type="EMBL" id="PNR96030.1"/>
    </source>
</evidence>
<sequence length="222" mass="25454">MEDELKPREKLEKYGPQSLKDEELIAIILRHGIKNYNVFDVSEQILKKYKTLSHLVDISLEEISKEKGIGKVGAINLKAALEIGKRYHLQKLRQKYQKITSPKEAYHVCEDMIYLTKETVRAIFLDSKLHIITIKDISNGTVNMSIAHPRDIFKEAIMYNAVSFILVHNHPSGDPTPSMHDMDITKKIMESGEILGINMNDHIIIGKDSFFSFSLDRSEKID</sequence>
<proteinExistence type="inferred from homology"/>
<dbReference type="RefSeq" id="WP_103067076.1">
    <property type="nucleotide sequence ID" value="NZ_AZRL01000016.1"/>
</dbReference>
<evidence type="ECO:0000256" key="5">
    <source>
        <dbReference type="ARBA" id="ARBA00023049"/>
    </source>
</evidence>
<dbReference type="CDD" id="cd08071">
    <property type="entry name" value="MPN_DUF2466"/>
    <property type="match status" value="1"/>
</dbReference>
<keyword evidence="3" id="KW-0378">Hydrolase</keyword>
<dbReference type="Gene3D" id="3.40.140.10">
    <property type="entry name" value="Cytidine Deaminase, domain 2"/>
    <property type="match status" value="1"/>
</dbReference>
<gene>
    <name evidence="8" type="ORF">X929_05840</name>
</gene>
<dbReference type="InterPro" id="IPR020891">
    <property type="entry name" value="UPF0758_CS"/>
</dbReference>
<keyword evidence="1" id="KW-0645">Protease</keyword>
<dbReference type="InterPro" id="IPR010994">
    <property type="entry name" value="RuvA_2-like"/>
</dbReference>
<dbReference type="GO" id="GO:0008237">
    <property type="term" value="F:metallopeptidase activity"/>
    <property type="evidence" value="ECO:0007669"/>
    <property type="project" value="UniProtKB-KW"/>
</dbReference>
<evidence type="ECO:0000259" key="7">
    <source>
        <dbReference type="PROSITE" id="PS50249"/>
    </source>
</evidence>
<protein>
    <submittedName>
        <fullName evidence="8">DNA repair protein RadC</fullName>
    </submittedName>
</protein>
<dbReference type="EMBL" id="AZRL01000016">
    <property type="protein sequence ID" value="PNR96030.1"/>
    <property type="molecule type" value="Genomic_DNA"/>
</dbReference>
<dbReference type="PROSITE" id="PS50249">
    <property type="entry name" value="MPN"/>
    <property type="match status" value="1"/>
</dbReference>
<dbReference type="SUPFAM" id="SSF47781">
    <property type="entry name" value="RuvA domain 2-like"/>
    <property type="match status" value="1"/>
</dbReference>
<dbReference type="InterPro" id="IPR025657">
    <property type="entry name" value="RadC_JAB"/>
</dbReference>
<dbReference type="OrthoDB" id="9804482at2"/>
<evidence type="ECO:0000256" key="4">
    <source>
        <dbReference type="ARBA" id="ARBA00022833"/>
    </source>
</evidence>
<dbReference type="Pfam" id="PF04002">
    <property type="entry name" value="RadC"/>
    <property type="match status" value="1"/>
</dbReference>
<feature type="domain" description="MPN" evidence="7">
    <location>
        <begin position="98"/>
        <end position="219"/>
    </location>
</feature>
<name>A0A2K1NZT1_9BACT</name>
<evidence type="ECO:0000256" key="6">
    <source>
        <dbReference type="RuleBase" id="RU003797"/>
    </source>
</evidence>
<dbReference type="PANTHER" id="PTHR30471:SF3">
    <property type="entry name" value="UPF0758 PROTEIN YEES-RELATED"/>
    <property type="match status" value="1"/>
</dbReference>
<dbReference type="AlphaFoldDB" id="A0A2K1NZT1"/>
<accession>A0A2K1NZT1</accession>
<evidence type="ECO:0000256" key="3">
    <source>
        <dbReference type="ARBA" id="ARBA00022801"/>
    </source>
</evidence>
<dbReference type="PANTHER" id="PTHR30471">
    <property type="entry name" value="DNA REPAIR PROTEIN RADC"/>
    <property type="match status" value="1"/>
</dbReference>
<reference evidence="8 9" key="1">
    <citation type="submission" date="2013-12" db="EMBL/GenBank/DDBJ databases">
        <title>Comparative genomics of Petrotoga isolates.</title>
        <authorList>
            <person name="Nesbo C.L."/>
            <person name="Charchuk R."/>
            <person name="Chow K."/>
        </authorList>
    </citation>
    <scope>NUCLEOTIDE SEQUENCE [LARGE SCALE GENOMIC DNA]</scope>
    <source>
        <strain evidence="8 9">DSM 13574</strain>
    </source>
</reference>
<dbReference type="PROSITE" id="PS01302">
    <property type="entry name" value="UPF0758"/>
    <property type="match status" value="1"/>
</dbReference>
<organism evidence="8 9">
    <name type="scientific">Petrotoga olearia DSM 13574</name>
    <dbReference type="NCBI Taxonomy" id="1122955"/>
    <lineage>
        <taxon>Bacteria</taxon>
        <taxon>Thermotogati</taxon>
        <taxon>Thermotogota</taxon>
        <taxon>Thermotogae</taxon>
        <taxon>Petrotogales</taxon>
        <taxon>Petrotogaceae</taxon>
        <taxon>Petrotoga</taxon>
    </lineage>
</organism>